<evidence type="ECO:0000256" key="3">
    <source>
        <dbReference type="ARBA" id="ARBA00022525"/>
    </source>
</evidence>
<keyword evidence="5" id="KW-0732">Signal</keyword>
<keyword evidence="4" id="KW-1015">Disulfide bond</keyword>
<comment type="subcellular location">
    <subcellularLocation>
        <location evidence="1">Secreted</location>
    </subcellularLocation>
</comment>
<feature type="signal peptide" evidence="5">
    <location>
        <begin position="1"/>
        <end position="19"/>
    </location>
</feature>
<evidence type="ECO:0000313" key="6">
    <source>
        <dbReference type="EMBL" id="KAK5932894.1"/>
    </source>
</evidence>
<sequence>MKYLALALLFCALASLSDAQCHAKALLPEIGMTHCQDDSDHTWHPVGSSWRNSKCFDCTCIGCCTAYTTPTQFPPDCVSVFDSAACEYIVHKRNDPTQLCPIYGAVGK</sequence>
<dbReference type="PANTHER" id="PTHR10500:SF7">
    <property type="entry name" value="BETA-MICROSEMINOPROTEIN"/>
    <property type="match status" value="1"/>
</dbReference>
<dbReference type="InterPro" id="IPR008735">
    <property type="entry name" value="PSP94"/>
</dbReference>
<dbReference type="AlphaFoldDB" id="A0AAN8E3Z0"/>
<evidence type="ECO:0000256" key="5">
    <source>
        <dbReference type="SAM" id="SignalP"/>
    </source>
</evidence>
<evidence type="ECO:0008006" key="8">
    <source>
        <dbReference type="Google" id="ProtNLM"/>
    </source>
</evidence>
<feature type="chain" id="PRO_5042834071" description="Beta-microseminoprotein-like" evidence="5">
    <location>
        <begin position="20"/>
        <end position="108"/>
    </location>
</feature>
<comment type="caution">
    <text evidence="6">The sequence shown here is derived from an EMBL/GenBank/DDBJ whole genome shotgun (WGS) entry which is preliminary data.</text>
</comment>
<keyword evidence="7" id="KW-1185">Reference proteome</keyword>
<dbReference type="EMBL" id="JAURVH010001515">
    <property type="protein sequence ID" value="KAK5932894.1"/>
    <property type="molecule type" value="Genomic_DNA"/>
</dbReference>
<protein>
    <recommendedName>
        <fullName evidence="8">Beta-microseminoprotein-like</fullName>
    </recommendedName>
</protein>
<dbReference type="Proteomes" id="UP001331515">
    <property type="component" value="Unassembled WGS sequence"/>
</dbReference>
<dbReference type="PANTHER" id="PTHR10500">
    <property type="entry name" value="BETA-MICROSEMINOPROTEIN"/>
    <property type="match status" value="1"/>
</dbReference>
<organism evidence="6 7">
    <name type="scientific">Champsocephalus gunnari</name>
    <name type="common">Mackerel icefish</name>
    <dbReference type="NCBI Taxonomy" id="52237"/>
    <lineage>
        <taxon>Eukaryota</taxon>
        <taxon>Metazoa</taxon>
        <taxon>Chordata</taxon>
        <taxon>Craniata</taxon>
        <taxon>Vertebrata</taxon>
        <taxon>Euteleostomi</taxon>
        <taxon>Actinopterygii</taxon>
        <taxon>Neopterygii</taxon>
        <taxon>Teleostei</taxon>
        <taxon>Neoteleostei</taxon>
        <taxon>Acanthomorphata</taxon>
        <taxon>Eupercaria</taxon>
        <taxon>Perciformes</taxon>
        <taxon>Notothenioidei</taxon>
        <taxon>Channichthyidae</taxon>
        <taxon>Champsocephalus</taxon>
    </lineage>
</organism>
<dbReference type="Gene3D" id="2.60.40.1900">
    <property type="entry name" value="Beta-microseminoprotein (PSP94) domain"/>
    <property type="match status" value="1"/>
</dbReference>
<reference evidence="6 7" key="1">
    <citation type="journal article" date="2023" name="Mol. Biol. Evol.">
        <title>Genomics of Secondarily Temperate Adaptation in the Only Non-Antarctic Icefish.</title>
        <authorList>
            <person name="Rivera-Colon A.G."/>
            <person name="Rayamajhi N."/>
            <person name="Minhas B.F."/>
            <person name="Madrigal G."/>
            <person name="Bilyk K.T."/>
            <person name="Yoon V."/>
            <person name="Hune M."/>
            <person name="Gregory S."/>
            <person name="Cheng C.H.C."/>
            <person name="Catchen J.M."/>
        </authorList>
    </citation>
    <scope>NUCLEOTIDE SEQUENCE [LARGE SCALE GENOMIC DNA]</scope>
    <source>
        <tissue evidence="6">White muscle</tissue>
    </source>
</reference>
<evidence type="ECO:0000256" key="2">
    <source>
        <dbReference type="ARBA" id="ARBA00010352"/>
    </source>
</evidence>
<comment type="similarity">
    <text evidence="2">Belongs to the beta-microseminoprotein family.</text>
</comment>
<evidence type="ECO:0000256" key="4">
    <source>
        <dbReference type="ARBA" id="ARBA00023157"/>
    </source>
</evidence>
<evidence type="ECO:0000256" key="1">
    <source>
        <dbReference type="ARBA" id="ARBA00004613"/>
    </source>
</evidence>
<keyword evidence="3" id="KW-0964">Secreted</keyword>
<name>A0AAN8E3Z0_CHAGU</name>
<evidence type="ECO:0000313" key="7">
    <source>
        <dbReference type="Proteomes" id="UP001331515"/>
    </source>
</evidence>
<dbReference type="GO" id="GO:0005576">
    <property type="term" value="C:extracellular region"/>
    <property type="evidence" value="ECO:0007669"/>
    <property type="project" value="UniProtKB-SubCell"/>
</dbReference>
<gene>
    <name evidence="6" type="ORF">CgunFtcFv8_004564</name>
</gene>
<proteinExistence type="inferred from homology"/>
<dbReference type="Pfam" id="PF05825">
    <property type="entry name" value="PSP94"/>
    <property type="match status" value="1"/>
</dbReference>
<accession>A0AAN8E3Z0</accession>